<reference evidence="1" key="1">
    <citation type="journal article" date="2018" name="Genome Res.">
        <title>The genomic architecture and molecular evolution of ant odorant receptors.</title>
        <authorList>
            <person name="McKenzie S.K."/>
            <person name="Kronauer D.J.C."/>
        </authorList>
    </citation>
    <scope>NUCLEOTIDE SEQUENCE [LARGE SCALE GENOMIC DNA]</scope>
    <source>
        <strain evidence="1">Clonal line C1</strain>
    </source>
</reference>
<organism evidence="1">
    <name type="scientific">Ooceraea biroi</name>
    <name type="common">Clonal raider ant</name>
    <name type="synonym">Cerapachys biroi</name>
    <dbReference type="NCBI Taxonomy" id="2015173"/>
    <lineage>
        <taxon>Eukaryota</taxon>
        <taxon>Metazoa</taxon>
        <taxon>Ecdysozoa</taxon>
        <taxon>Arthropoda</taxon>
        <taxon>Hexapoda</taxon>
        <taxon>Insecta</taxon>
        <taxon>Pterygota</taxon>
        <taxon>Neoptera</taxon>
        <taxon>Endopterygota</taxon>
        <taxon>Hymenoptera</taxon>
        <taxon>Apocrita</taxon>
        <taxon>Aculeata</taxon>
        <taxon>Formicoidea</taxon>
        <taxon>Formicidae</taxon>
        <taxon>Dorylinae</taxon>
        <taxon>Ooceraea</taxon>
    </lineage>
</organism>
<protein>
    <submittedName>
        <fullName evidence="1">Uncharacterized protein</fullName>
    </submittedName>
</protein>
<sequence>MFLSYYCACVKFVCRVTKFHGLMSQVGQVRRSMAKCEDLYVGLHDLVIVKPFVRDKWKERRKYKGIEISWSDHVFTRIYEYGSLFTWIYAIVDYSDTNADNNCDSKIDTISRNSRMQEVRIVTYIYNSGRSIDNLVLVQITRFIV</sequence>
<dbReference type="AlphaFoldDB" id="A0A3L8DLW2"/>
<accession>A0A3L8DLW2</accession>
<dbReference type="EMBL" id="QOIP01000006">
    <property type="protein sequence ID" value="RLU21420.1"/>
    <property type="molecule type" value="Genomic_DNA"/>
</dbReference>
<evidence type="ECO:0000313" key="1">
    <source>
        <dbReference type="EMBL" id="RLU21420.1"/>
    </source>
</evidence>
<dbReference type="Proteomes" id="UP000279307">
    <property type="component" value="Chromosome 6"/>
</dbReference>
<reference evidence="1" key="2">
    <citation type="submission" date="2018-07" db="EMBL/GenBank/DDBJ databases">
        <authorList>
            <person name="Mckenzie S.K."/>
            <person name="Kronauer D.J.C."/>
        </authorList>
    </citation>
    <scope>NUCLEOTIDE SEQUENCE</scope>
    <source>
        <strain evidence="1">Clonal line C1</strain>
    </source>
</reference>
<gene>
    <name evidence="1" type="ORF">DMN91_005793</name>
</gene>
<comment type="caution">
    <text evidence="1">The sequence shown here is derived from an EMBL/GenBank/DDBJ whole genome shotgun (WGS) entry which is preliminary data.</text>
</comment>
<name>A0A3L8DLW2_OOCBI</name>
<proteinExistence type="predicted"/>